<feature type="transmembrane region" description="Helical" evidence="1">
    <location>
        <begin position="216"/>
        <end position="242"/>
    </location>
</feature>
<organism evidence="2 3">
    <name type="scientific">Glossina palpalis gambiensis</name>
    <dbReference type="NCBI Taxonomy" id="67801"/>
    <lineage>
        <taxon>Eukaryota</taxon>
        <taxon>Metazoa</taxon>
        <taxon>Ecdysozoa</taxon>
        <taxon>Arthropoda</taxon>
        <taxon>Hexapoda</taxon>
        <taxon>Insecta</taxon>
        <taxon>Pterygota</taxon>
        <taxon>Neoptera</taxon>
        <taxon>Endopterygota</taxon>
        <taxon>Diptera</taxon>
        <taxon>Brachycera</taxon>
        <taxon>Muscomorpha</taxon>
        <taxon>Hippoboscoidea</taxon>
        <taxon>Glossinidae</taxon>
        <taxon>Glossina</taxon>
    </lineage>
</organism>
<evidence type="ECO:0000313" key="3">
    <source>
        <dbReference type="Proteomes" id="UP000092460"/>
    </source>
</evidence>
<keyword evidence="1" id="KW-1133">Transmembrane helix</keyword>
<dbReference type="VEuPathDB" id="VectorBase:GPPI036843"/>
<dbReference type="AlphaFoldDB" id="A0A1B0BPW9"/>
<name>A0A1B0BPW9_9MUSC</name>
<dbReference type="EMBL" id="JXJN01018243">
    <property type="status" value="NOT_ANNOTATED_CDS"/>
    <property type="molecule type" value="Genomic_DNA"/>
</dbReference>
<evidence type="ECO:0000313" key="2">
    <source>
        <dbReference type="EnsemblMetazoa" id="GPPI036843-PA"/>
    </source>
</evidence>
<dbReference type="EMBL" id="JXJN01018244">
    <property type="status" value="NOT_ANNOTATED_CDS"/>
    <property type="molecule type" value="Genomic_DNA"/>
</dbReference>
<sequence length="284" mass="31521">MVRTVCTTLNNLRDSAITPTLTAPNILCDFFELKLAPPLRLTSFPELSALLALEHEERLPLQEMERLSHPRKNLEILCSSPIWRLIGEYPVSCEMAVLAKPLYSHLRSMFIHYCQPKAKQNKSKMLIGKERLLLPEDNNGYIYGLSLQTMVSLLAEYKRLQFFVPMSKFILCECPYTNGSKAVFGQCRPCSTSCRITSTFPSIDRSTIRTWSASGIFLLVLFSSVLSSFCQHIFLVLVLMLFQSNRDCSRLASASASTSPSASASASASTLVSTLALAPTSTAT</sequence>
<protein>
    <submittedName>
        <fullName evidence="2">Uncharacterized protein</fullName>
    </submittedName>
</protein>
<reference evidence="3" key="1">
    <citation type="submission" date="2015-01" db="EMBL/GenBank/DDBJ databases">
        <authorList>
            <person name="Aksoy S."/>
            <person name="Warren W."/>
            <person name="Wilson R.K."/>
        </authorList>
    </citation>
    <scope>NUCLEOTIDE SEQUENCE [LARGE SCALE GENOMIC DNA]</scope>
    <source>
        <strain evidence="3">IAEA</strain>
    </source>
</reference>
<keyword evidence="1" id="KW-0472">Membrane</keyword>
<reference evidence="2" key="2">
    <citation type="submission" date="2020-05" db="UniProtKB">
        <authorList>
            <consortium name="EnsemblMetazoa"/>
        </authorList>
    </citation>
    <scope>IDENTIFICATION</scope>
    <source>
        <strain evidence="2">IAEA</strain>
    </source>
</reference>
<dbReference type="Proteomes" id="UP000092460">
    <property type="component" value="Unassembled WGS sequence"/>
</dbReference>
<proteinExistence type="predicted"/>
<keyword evidence="3" id="KW-1185">Reference proteome</keyword>
<accession>A0A1B0BPW9</accession>
<keyword evidence="1" id="KW-0812">Transmembrane</keyword>
<evidence type="ECO:0000256" key="1">
    <source>
        <dbReference type="SAM" id="Phobius"/>
    </source>
</evidence>
<dbReference type="EnsemblMetazoa" id="GPPI036843-RA">
    <property type="protein sequence ID" value="GPPI036843-PA"/>
    <property type="gene ID" value="GPPI036843"/>
</dbReference>